<dbReference type="InterPro" id="IPR007921">
    <property type="entry name" value="CHAP_dom"/>
</dbReference>
<evidence type="ECO:0000259" key="2">
    <source>
        <dbReference type="Pfam" id="PF05257"/>
    </source>
</evidence>
<organism evidence="3 4">
    <name type="scientific">Actinocorallia libanotica</name>
    <dbReference type="NCBI Taxonomy" id="46162"/>
    <lineage>
        <taxon>Bacteria</taxon>
        <taxon>Bacillati</taxon>
        <taxon>Actinomycetota</taxon>
        <taxon>Actinomycetes</taxon>
        <taxon>Streptosporangiales</taxon>
        <taxon>Thermomonosporaceae</taxon>
        <taxon>Actinocorallia</taxon>
    </lineage>
</organism>
<dbReference type="RefSeq" id="WP_344242624.1">
    <property type="nucleotide sequence ID" value="NZ_BAAAHH010000017.1"/>
</dbReference>
<sequence>MDPVGQKLLDIAKSELGYTEKAGGYTKFGDWWTKNIDEDANSYFTTAPWCDMFLAWAADKAGLTDFAGQFAATQDHASWFAEHDAWGTTPEPGAIVFFNWSGAKDLASIQHVGIVEKVENGKVHTIEANTHDTLARRERDASDIVGYGYPGKVEVSGLTYQETLAQQAYQPRHSAPAPSVEQLAQAPLTDAQAAVQARQDAGAGDALPVKEAALTGVVGLAILGVLAAGLAKAAAVKVPAAVAAAPEVRVRKRGRHHRTSGAPPVKLPTGMTHYDLDDAENETLMMPAISAQVAQEVEDREFWGRIAHLKEDEELGFWTELHSAVTQTAETNAQLTGRRP</sequence>
<feature type="domain" description="Peptidase C51" evidence="2">
    <location>
        <begin position="43"/>
        <end position="129"/>
    </location>
</feature>
<dbReference type="InterPro" id="IPR038765">
    <property type="entry name" value="Papain-like_cys_pep_sf"/>
</dbReference>
<comment type="caution">
    <text evidence="3">The sequence shown here is derived from an EMBL/GenBank/DDBJ whole genome shotgun (WGS) entry which is preliminary data.</text>
</comment>
<protein>
    <recommendedName>
        <fullName evidence="2">Peptidase C51 domain-containing protein</fullName>
    </recommendedName>
</protein>
<dbReference type="EMBL" id="BAAAHH010000017">
    <property type="protein sequence ID" value="GAA0956452.1"/>
    <property type="molecule type" value="Genomic_DNA"/>
</dbReference>
<name>A0ABN1RFY9_9ACTN</name>
<evidence type="ECO:0000313" key="3">
    <source>
        <dbReference type="EMBL" id="GAA0956452.1"/>
    </source>
</evidence>
<evidence type="ECO:0000313" key="4">
    <source>
        <dbReference type="Proteomes" id="UP001500665"/>
    </source>
</evidence>
<dbReference type="SUPFAM" id="SSF54001">
    <property type="entry name" value="Cysteine proteinases"/>
    <property type="match status" value="1"/>
</dbReference>
<reference evidence="3 4" key="1">
    <citation type="journal article" date="2019" name="Int. J. Syst. Evol. Microbiol.">
        <title>The Global Catalogue of Microorganisms (GCM) 10K type strain sequencing project: providing services to taxonomists for standard genome sequencing and annotation.</title>
        <authorList>
            <consortium name="The Broad Institute Genomics Platform"/>
            <consortium name="The Broad Institute Genome Sequencing Center for Infectious Disease"/>
            <person name="Wu L."/>
            <person name="Ma J."/>
        </authorList>
    </citation>
    <scope>NUCLEOTIDE SEQUENCE [LARGE SCALE GENOMIC DNA]</scope>
    <source>
        <strain evidence="3 4">JCM 10696</strain>
    </source>
</reference>
<evidence type="ECO:0000256" key="1">
    <source>
        <dbReference type="SAM" id="MobiDB-lite"/>
    </source>
</evidence>
<dbReference type="Proteomes" id="UP001500665">
    <property type="component" value="Unassembled WGS sequence"/>
</dbReference>
<proteinExistence type="predicted"/>
<keyword evidence="4" id="KW-1185">Reference proteome</keyword>
<dbReference type="Pfam" id="PF05257">
    <property type="entry name" value="CHAP"/>
    <property type="match status" value="1"/>
</dbReference>
<dbReference type="Gene3D" id="3.90.1720.10">
    <property type="entry name" value="endopeptidase domain like (from Nostoc punctiforme)"/>
    <property type="match status" value="1"/>
</dbReference>
<feature type="region of interest" description="Disordered" evidence="1">
    <location>
        <begin position="251"/>
        <end position="271"/>
    </location>
</feature>
<gene>
    <name evidence="3" type="ORF">GCM10009550_42470</name>
</gene>
<accession>A0ABN1RFY9</accession>